<feature type="transmembrane region" description="Helical" evidence="9">
    <location>
        <begin position="93"/>
        <end position="111"/>
    </location>
</feature>
<dbReference type="Gene3D" id="1.20.1250.20">
    <property type="entry name" value="MFS general substrate transporter like domains"/>
    <property type="match status" value="2"/>
</dbReference>
<proteinExistence type="inferred from homology"/>
<dbReference type="PANTHER" id="PTHR23501:SF92">
    <property type="entry name" value="GLUTATHIONE EXCHANGER 1-RELATED"/>
    <property type="match status" value="1"/>
</dbReference>
<protein>
    <submittedName>
        <fullName evidence="10">Ferrioxamine B transporter</fullName>
    </submittedName>
</protein>
<feature type="transmembrane region" description="Helical" evidence="9">
    <location>
        <begin position="409"/>
        <end position="428"/>
    </location>
</feature>
<feature type="transmembrane region" description="Helical" evidence="9">
    <location>
        <begin position="158"/>
        <end position="178"/>
    </location>
</feature>
<keyword evidence="7 9" id="KW-0472">Membrane</keyword>
<dbReference type="InterPro" id="IPR036259">
    <property type="entry name" value="MFS_trans_sf"/>
</dbReference>
<keyword evidence="11" id="KW-1185">Reference proteome</keyword>
<feature type="transmembrane region" description="Helical" evidence="9">
    <location>
        <begin position="221"/>
        <end position="240"/>
    </location>
</feature>
<reference evidence="10" key="1">
    <citation type="submission" date="2020-02" db="EMBL/GenBank/DDBJ databases">
        <authorList>
            <person name="Palmer J.M."/>
        </authorList>
    </citation>
    <scope>NUCLEOTIDE SEQUENCE</scope>
    <source>
        <strain evidence="10">EPUS1.4</strain>
        <tissue evidence="10">Thallus</tissue>
    </source>
</reference>
<sequence length="615" mass="66697">MSDTSHEKVISSSTSTAPDHKGYDGQRATDTVPHRGGILGEKSPGVKRIEAISAHFTRVDRIFVFLGVFLIAYAYGLDGIIRYTYQPTATASYSTHSLLATVNVIRAVIAAAAQPTAARIADVFGRVELILVSVFFYVLGTIIEACSNNVQAFAGGAVLYQIGYTCVLLLVEVVIADITSLRSRLFFSYIPALPFIINTWISGNVTSAVLGTTTWKWGIGMWALIYPVCALPLIIALYLVGRRARKAGDLDAYKSPYQLLGGRRIMIELFWQLDVIGIILLIATFGLILAPLTLAQGQANQWQSGKIIAPLVIGIVCVPVWIVWERRVKHPIVPFHLLKDRAVWAALGMATMLNFAWTLQGDYLYTVLIVAFDESIQSATRITSLYSFASVITGGLLGLVVFKVRRLKAFIVFGTVLFLVAFGLLIRYRGSPSSSGHSGIIGAQVVLGIAGGLFPYPGQASIQAATRHEHLAVITSLYLSCYNIGSALGNSVSGAIWTQVLPGRLETNLAGFGNASLATGVYSDPFTFAAAYPVGTPQRDQVIDAYQYTQRLLCITGICLCVPLIIFSCLLRDPKLGKEQSRPEVEGGIGGEDRYGGRNGEAGNEGKTKWWARLR</sequence>
<dbReference type="GO" id="GO:0005768">
    <property type="term" value="C:endosome"/>
    <property type="evidence" value="ECO:0007669"/>
    <property type="project" value="TreeGrafter"/>
</dbReference>
<dbReference type="GO" id="GO:0015343">
    <property type="term" value="F:siderophore-iron transmembrane transporter activity"/>
    <property type="evidence" value="ECO:0007669"/>
    <property type="project" value="TreeGrafter"/>
</dbReference>
<dbReference type="SUPFAM" id="SSF103473">
    <property type="entry name" value="MFS general substrate transporter"/>
    <property type="match status" value="1"/>
</dbReference>
<keyword evidence="3" id="KW-0813">Transport</keyword>
<evidence type="ECO:0000256" key="8">
    <source>
        <dbReference type="SAM" id="MobiDB-lite"/>
    </source>
</evidence>
<organism evidence="10 11">
    <name type="scientific">Endocarpon pusillum</name>
    <dbReference type="NCBI Taxonomy" id="364733"/>
    <lineage>
        <taxon>Eukaryota</taxon>
        <taxon>Fungi</taxon>
        <taxon>Dikarya</taxon>
        <taxon>Ascomycota</taxon>
        <taxon>Pezizomycotina</taxon>
        <taxon>Eurotiomycetes</taxon>
        <taxon>Chaetothyriomycetidae</taxon>
        <taxon>Verrucariales</taxon>
        <taxon>Verrucariaceae</taxon>
        <taxon>Endocarpon</taxon>
    </lineage>
</organism>
<dbReference type="AlphaFoldDB" id="A0A8H7ADQ9"/>
<evidence type="ECO:0000256" key="5">
    <source>
        <dbReference type="ARBA" id="ARBA00022989"/>
    </source>
</evidence>
<name>A0A8H7ADQ9_9EURO</name>
<gene>
    <name evidence="10" type="primary">SIT1</name>
    <name evidence="10" type="ORF">GJ744_001150</name>
</gene>
<evidence type="ECO:0000313" key="10">
    <source>
        <dbReference type="EMBL" id="KAF7505221.1"/>
    </source>
</evidence>
<feature type="region of interest" description="Disordered" evidence="8">
    <location>
        <begin position="580"/>
        <end position="615"/>
    </location>
</feature>
<dbReference type="OrthoDB" id="4088837at2759"/>
<feature type="transmembrane region" description="Helical" evidence="9">
    <location>
        <begin position="440"/>
        <end position="458"/>
    </location>
</feature>
<feature type="transmembrane region" description="Helical" evidence="9">
    <location>
        <begin position="123"/>
        <end position="143"/>
    </location>
</feature>
<feature type="region of interest" description="Disordered" evidence="8">
    <location>
        <begin position="1"/>
        <end position="39"/>
    </location>
</feature>
<feature type="transmembrane region" description="Helical" evidence="9">
    <location>
        <begin position="185"/>
        <end position="201"/>
    </location>
</feature>
<comment type="similarity">
    <text evidence="2">Belongs to the major facilitator superfamily.</text>
</comment>
<keyword evidence="6" id="KW-0406">Ion transport</keyword>
<comment type="caution">
    <text evidence="10">The sequence shown here is derived from an EMBL/GenBank/DDBJ whole genome shotgun (WGS) entry which is preliminary data.</text>
</comment>
<keyword evidence="5 9" id="KW-1133">Transmembrane helix</keyword>
<dbReference type="Proteomes" id="UP000606974">
    <property type="component" value="Unassembled WGS sequence"/>
</dbReference>
<feature type="compositionally biased region" description="Basic and acidic residues" evidence="8">
    <location>
        <begin position="580"/>
        <end position="596"/>
    </location>
</feature>
<dbReference type="PANTHER" id="PTHR23501">
    <property type="entry name" value="MAJOR FACILITATOR SUPERFAMILY"/>
    <property type="match status" value="1"/>
</dbReference>
<dbReference type="EMBL" id="JAACFV010000115">
    <property type="protein sequence ID" value="KAF7505221.1"/>
    <property type="molecule type" value="Genomic_DNA"/>
</dbReference>
<dbReference type="GO" id="GO:0005774">
    <property type="term" value="C:vacuolar membrane"/>
    <property type="evidence" value="ECO:0007669"/>
    <property type="project" value="TreeGrafter"/>
</dbReference>
<dbReference type="GO" id="GO:0005886">
    <property type="term" value="C:plasma membrane"/>
    <property type="evidence" value="ECO:0007669"/>
    <property type="project" value="TreeGrafter"/>
</dbReference>
<feature type="transmembrane region" description="Helical" evidence="9">
    <location>
        <begin position="273"/>
        <end position="295"/>
    </location>
</feature>
<dbReference type="FunFam" id="1.20.1250.20:FF:000197">
    <property type="entry name" value="Siderophore iron transporter 1"/>
    <property type="match status" value="1"/>
</dbReference>
<comment type="subcellular location">
    <subcellularLocation>
        <location evidence="1">Endomembrane system</location>
        <topology evidence="1">Multi-pass membrane protein</topology>
    </subcellularLocation>
</comment>
<accession>A0A8H7ADQ9</accession>
<evidence type="ECO:0000256" key="7">
    <source>
        <dbReference type="ARBA" id="ARBA00023136"/>
    </source>
</evidence>
<evidence type="ECO:0000256" key="2">
    <source>
        <dbReference type="ARBA" id="ARBA00008335"/>
    </source>
</evidence>
<evidence type="ECO:0000256" key="6">
    <source>
        <dbReference type="ARBA" id="ARBA00023065"/>
    </source>
</evidence>
<evidence type="ECO:0000256" key="4">
    <source>
        <dbReference type="ARBA" id="ARBA00022692"/>
    </source>
</evidence>
<feature type="transmembrane region" description="Helical" evidence="9">
    <location>
        <begin position="548"/>
        <end position="571"/>
    </location>
</feature>
<evidence type="ECO:0000256" key="9">
    <source>
        <dbReference type="SAM" id="Phobius"/>
    </source>
</evidence>
<feature type="transmembrane region" description="Helical" evidence="9">
    <location>
        <begin position="385"/>
        <end position="402"/>
    </location>
</feature>
<evidence type="ECO:0000313" key="11">
    <source>
        <dbReference type="Proteomes" id="UP000606974"/>
    </source>
</evidence>
<evidence type="ECO:0000256" key="1">
    <source>
        <dbReference type="ARBA" id="ARBA00004127"/>
    </source>
</evidence>
<keyword evidence="4 9" id="KW-0812">Transmembrane</keyword>
<feature type="transmembrane region" description="Helical" evidence="9">
    <location>
        <begin position="307"/>
        <end position="324"/>
    </location>
</feature>
<feature type="transmembrane region" description="Helical" evidence="9">
    <location>
        <begin position="62"/>
        <end position="81"/>
    </location>
</feature>
<evidence type="ECO:0000256" key="3">
    <source>
        <dbReference type="ARBA" id="ARBA00022448"/>
    </source>
</evidence>
<feature type="transmembrane region" description="Helical" evidence="9">
    <location>
        <begin position="344"/>
        <end position="365"/>
    </location>
</feature>